<dbReference type="GO" id="GO:0016998">
    <property type="term" value="P:cell wall macromolecule catabolic process"/>
    <property type="evidence" value="ECO:0007669"/>
    <property type="project" value="InterPro"/>
</dbReference>
<dbReference type="EMBL" id="GL379610">
    <property type="protein sequence ID" value="EFL91533.1"/>
    <property type="molecule type" value="Genomic_DNA"/>
</dbReference>
<evidence type="ECO:0000313" key="4">
    <source>
        <dbReference type="EMBL" id="EFL91533.1"/>
    </source>
</evidence>
<dbReference type="AlphaFoldDB" id="E0WTX5"/>
<evidence type="ECO:0000256" key="2">
    <source>
        <dbReference type="ARBA" id="ARBA00022801"/>
    </source>
</evidence>
<gene>
    <name evidence="4" type="ORF">REG_1505</name>
</gene>
<dbReference type="InterPro" id="IPR018077">
    <property type="entry name" value="Glyco_hydro_fam25_subgr"/>
</dbReference>
<dbReference type="PROSITE" id="PS51904">
    <property type="entry name" value="GLYCOSYL_HYDROL_F25_2"/>
    <property type="match status" value="1"/>
</dbReference>
<dbReference type="PANTHER" id="PTHR34135">
    <property type="entry name" value="LYSOZYME"/>
    <property type="match status" value="1"/>
</dbReference>
<proteinExistence type="inferred from homology"/>
<dbReference type="HOGENOM" id="CLU_044973_3_1_6"/>
<dbReference type="GO" id="GO:0016052">
    <property type="term" value="P:carbohydrate catabolic process"/>
    <property type="evidence" value="ECO:0007669"/>
    <property type="project" value="TreeGrafter"/>
</dbReference>
<dbReference type="PANTHER" id="PTHR34135:SF2">
    <property type="entry name" value="LYSOZYME"/>
    <property type="match status" value="1"/>
</dbReference>
<reference evidence="4" key="1">
    <citation type="journal article" date="2009" name="Environ. Microbiol.">
        <title>Dynamics of genome evolution in facultative symbionts of aphids.</title>
        <authorList>
            <person name="Degnan P.H."/>
            <person name="Leonardo T.E."/>
            <person name="Cass B.N."/>
            <person name="Hurwitz B."/>
            <person name="Stern D."/>
            <person name="Gibbs R.A."/>
            <person name="Richards S."/>
            <person name="Moran N.A."/>
        </authorList>
    </citation>
    <scope>NUCLEOTIDE SEQUENCE [LARGE SCALE GENOMIC DNA]</scope>
    <source>
        <strain evidence="4">LSR1</strain>
    </source>
</reference>
<dbReference type="InterPro" id="IPR002053">
    <property type="entry name" value="Glyco_hydro_25"/>
</dbReference>
<dbReference type="Gene3D" id="3.20.20.80">
    <property type="entry name" value="Glycosidases"/>
    <property type="match status" value="1"/>
</dbReference>
<keyword evidence="5" id="KW-1185">Reference proteome</keyword>
<evidence type="ECO:0000313" key="5">
    <source>
        <dbReference type="Proteomes" id="UP000005726"/>
    </source>
</evidence>
<dbReference type="SMART" id="SM00641">
    <property type="entry name" value="Glyco_25"/>
    <property type="match status" value="1"/>
</dbReference>
<protein>
    <submittedName>
        <fullName evidence="4">Glycosyl hydrolase</fullName>
    </submittedName>
</protein>
<keyword evidence="3" id="KW-0326">Glycosidase</keyword>
<evidence type="ECO:0000256" key="1">
    <source>
        <dbReference type="ARBA" id="ARBA00010646"/>
    </source>
</evidence>
<name>E0WTX5_9ENTR</name>
<accession>E0WTX5</accession>
<evidence type="ECO:0000256" key="3">
    <source>
        <dbReference type="ARBA" id="ARBA00023295"/>
    </source>
</evidence>
<dbReference type="CDD" id="cd00599">
    <property type="entry name" value="GH25_muramidase"/>
    <property type="match status" value="1"/>
</dbReference>
<dbReference type="eggNOG" id="COG3757">
    <property type="taxonomic scope" value="Bacteria"/>
</dbReference>
<sequence>MSVRQKRIIMEQTINPINEFKKGIDVSHFQGNIDWSRVAASGICYGMAKMSEGATYTDERFVTNFKGMKSQGIAAGGYHYFRALSSSAQQQRDNICARLNDSGFDLTQDRLAIDVEAGGNEGATPDQMADNLYELVNLLKDSLLNGRFPYIYTSPSVWTEKVAWKKYDFSGCPLWIAHWSATEPKVTDTWKDKSWCWWQHSSKGKVEGIVGNVDLDWVKS</sequence>
<dbReference type="SUPFAM" id="SSF51445">
    <property type="entry name" value="(Trans)glycosidases"/>
    <property type="match status" value="1"/>
</dbReference>
<keyword evidence="2 4" id="KW-0378">Hydrolase</keyword>
<dbReference type="GO" id="GO:0003796">
    <property type="term" value="F:lysozyme activity"/>
    <property type="evidence" value="ECO:0007669"/>
    <property type="project" value="InterPro"/>
</dbReference>
<organism evidence="4 5">
    <name type="scientific">Candidatus Regiella insecticola LSR1</name>
    <dbReference type="NCBI Taxonomy" id="663321"/>
    <lineage>
        <taxon>Bacteria</taxon>
        <taxon>Pseudomonadati</taxon>
        <taxon>Pseudomonadota</taxon>
        <taxon>Gammaproteobacteria</taxon>
        <taxon>Enterobacterales</taxon>
        <taxon>Enterobacteriaceae</taxon>
        <taxon>aphid secondary symbionts</taxon>
        <taxon>Candidatus Regiella</taxon>
    </lineage>
</organism>
<dbReference type="Proteomes" id="UP000005726">
    <property type="component" value="Unassembled WGS sequence"/>
</dbReference>
<dbReference type="InterPro" id="IPR017853">
    <property type="entry name" value="GH"/>
</dbReference>
<comment type="similarity">
    <text evidence="1">Belongs to the glycosyl hydrolase 25 family.</text>
</comment>
<dbReference type="GO" id="GO:0009253">
    <property type="term" value="P:peptidoglycan catabolic process"/>
    <property type="evidence" value="ECO:0007669"/>
    <property type="project" value="InterPro"/>
</dbReference>
<dbReference type="Pfam" id="PF01183">
    <property type="entry name" value="Glyco_hydro_25"/>
    <property type="match status" value="1"/>
</dbReference>